<name>A0A2N9YG36_9GAMM</name>
<dbReference type="OrthoDB" id="5625241at2"/>
<gene>
    <name evidence="1" type="ORF">BLE401_12775</name>
</gene>
<evidence type="ECO:0000313" key="1">
    <source>
        <dbReference type="EMBL" id="AUI69472.1"/>
    </source>
</evidence>
<reference evidence="2" key="1">
    <citation type="submission" date="2016-12" db="EMBL/GenBank/DDBJ databases">
        <title>Complete Genome Sequence of Beggiatoa leptomitiformis D-401.</title>
        <authorList>
            <person name="Fomenkov A."/>
            <person name="Vincze T."/>
            <person name="Grabovich M."/>
            <person name="Anton B.P."/>
            <person name="Dubinina G."/>
            <person name="Orlova M."/>
            <person name="Belousova E."/>
            <person name="Roberts R.J."/>
        </authorList>
    </citation>
    <scope>NUCLEOTIDE SEQUENCE [LARGE SCALE GENOMIC DNA]</scope>
    <source>
        <strain evidence="2">D-401</strain>
    </source>
</reference>
<keyword evidence="2" id="KW-1185">Reference proteome</keyword>
<evidence type="ECO:0000313" key="2">
    <source>
        <dbReference type="Proteomes" id="UP000234271"/>
    </source>
</evidence>
<dbReference type="RefSeq" id="WP_062152982.1">
    <property type="nucleotide sequence ID" value="NZ_CP012373.2"/>
</dbReference>
<accession>A0A2N9YG36</accession>
<dbReference type="Proteomes" id="UP000234271">
    <property type="component" value="Chromosome"/>
</dbReference>
<proteinExistence type="predicted"/>
<dbReference type="AlphaFoldDB" id="A0A2N9YG36"/>
<sequence>MLRELLIIQQDTPDKRKRWFEDSYFDLFVWQDTQTGEITSFQLCYDRAGTERVISWEQYRGFEHQGIDDGETSPHKNMTPVFIRCNLAIPLALPAHFQLASQCIDTLVRSFIRKKLEEYQSLTNK</sequence>
<organism evidence="1 2">
    <name type="scientific">Beggiatoa leptomitoformis</name>
    <dbReference type="NCBI Taxonomy" id="288004"/>
    <lineage>
        <taxon>Bacteria</taxon>
        <taxon>Pseudomonadati</taxon>
        <taxon>Pseudomonadota</taxon>
        <taxon>Gammaproteobacteria</taxon>
        <taxon>Thiotrichales</taxon>
        <taxon>Thiotrichaceae</taxon>
        <taxon>Beggiatoa</taxon>
    </lineage>
</organism>
<dbReference type="EMBL" id="CP018889">
    <property type="protein sequence ID" value="AUI69472.1"/>
    <property type="molecule type" value="Genomic_DNA"/>
</dbReference>
<protein>
    <submittedName>
        <fullName evidence="1">Uncharacterized protein</fullName>
    </submittedName>
</protein>